<name>A0A939T1C9_9ACTN</name>
<evidence type="ECO:0000256" key="1">
    <source>
        <dbReference type="SAM" id="MobiDB-lite"/>
    </source>
</evidence>
<dbReference type="AlphaFoldDB" id="A0A939T1C9"/>
<keyword evidence="3" id="KW-1185">Reference proteome</keyword>
<protein>
    <submittedName>
        <fullName evidence="2">Uncharacterized protein</fullName>
    </submittedName>
</protein>
<dbReference type="Proteomes" id="UP000669179">
    <property type="component" value="Unassembled WGS sequence"/>
</dbReference>
<proteinExistence type="predicted"/>
<evidence type="ECO:0000313" key="2">
    <source>
        <dbReference type="EMBL" id="MBO2447291.1"/>
    </source>
</evidence>
<evidence type="ECO:0000313" key="3">
    <source>
        <dbReference type="Proteomes" id="UP000669179"/>
    </source>
</evidence>
<dbReference type="EMBL" id="JAGEOJ010000003">
    <property type="protein sequence ID" value="MBO2447291.1"/>
    <property type="molecule type" value="Genomic_DNA"/>
</dbReference>
<organism evidence="2 3">
    <name type="scientific">Actinomadura barringtoniae</name>
    <dbReference type="NCBI Taxonomy" id="1427535"/>
    <lineage>
        <taxon>Bacteria</taxon>
        <taxon>Bacillati</taxon>
        <taxon>Actinomycetota</taxon>
        <taxon>Actinomycetes</taxon>
        <taxon>Streptosporangiales</taxon>
        <taxon>Thermomonosporaceae</taxon>
        <taxon>Actinomadura</taxon>
    </lineage>
</organism>
<gene>
    <name evidence="2" type="ORF">J4573_09360</name>
</gene>
<comment type="caution">
    <text evidence="2">The sequence shown here is derived from an EMBL/GenBank/DDBJ whole genome shotgun (WGS) entry which is preliminary data.</text>
</comment>
<dbReference type="RefSeq" id="WP_208254879.1">
    <property type="nucleotide sequence ID" value="NZ_JAGEOJ010000003.1"/>
</dbReference>
<feature type="region of interest" description="Disordered" evidence="1">
    <location>
        <begin position="1"/>
        <end position="23"/>
    </location>
</feature>
<accession>A0A939T1C9</accession>
<sequence length="252" mass="27566">MSKEPPPSSETVPDVPRPEMDDPARRKVVVDSFVAGFVDSAIWQATLAVLEGAFPGLGLATMLSRRADDLWRTMDTLDRAGSVKLGVPTWLDDAGMVFDLSARQREEDEAPSRPRASWPYAGAFVIDTLDPLRYHRAVGGPLGPRDQPRETSASTGDTGVVIVAELAAAKTRVLDSAELWRYAGKIVVSTLLDPARPETRGQTRRALRALQRVVFVDPKLGLGVCLQIDVVRRPRCLLAFRVDVGAPQFVRP</sequence>
<reference evidence="2" key="1">
    <citation type="submission" date="2021-03" db="EMBL/GenBank/DDBJ databases">
        <authorList>
            <person name="Kanchanasin P."/>
            <person name="Saeng-In P."/>
            <person name="Phongsopitanun W."/>
            <person name="Yuki M."/>
            <person name="Kudo T."/>
            <person name="Ohkuma M."/>
            <person name="Tanasupawat S."/>
        </authorList>
    </citation>
    <scope>NUCLEOTIDE SEQUENCE</scope>
    <source>
        <strain evidence="2">GKU 128</strain>
    </source>
</reference>